<dbReference type="GO" id="GO:0016757">
    <property type="term" value="F:glycosyltransferase activity"/>
    <property type="evidence" value="ECO:0007669"/>
    <property type="project" value="InterPro"/>
</dbReference>
<dbReference type="RefSeq" id="WP_238217900.1">
    <property type="nucleotide sequence ID" value="NZ_BPUS01000033.1"/>
</dbReference>
<name>A0AA37IJ00_9BURK</name>
<evidence type="ECO:0000313" key="3">
    <source>
        <dbReference type="EMBL" id="GJH30218.1"/>
    </source>
</evidence>
<organism evidence="3 4">
    <name type="scientific">Caballeronia novacaledonica</name>
    <dbReference type="NCBI Taxonomy" id="1544861"/>
    <lineage>
        <taxon>Bacteria</taxon>
        <taxon>Pseudomonadati</taxon>
        <taxon>Pseudomonadota</taxon>
        <taxon>Betaproteobacteria</taxon>
        <taxon>Burkholderiales</taxon>
        <taxon>Burkholderiaceae</taxon>
        <taxon>Caballeronia</taxon>
    </lineage>
</organism>
<evidence type="ECO:0000256" key="1">
    <source>
        <dbReference type="ARBA" id="ARBA00022679"/>
    </source>
</evidence>
<dbReference type="GO" id="GO:0005975">
    <property type="term" value="P:carbohydrate metabolic process"/>
    <property type="evidence" value="ECO:0007669"/>
    <property type="project" value="InterPro"/>
</dbReference>
<dbReference type="EMBL" id="BPUS01000033">
    <property type="protein sequence ID" value="GJH30218.1"/>
    <property type="molecule type" value="Genomic_DNA"/>
</dbReference>
<dbReference type="InterPro" id="IPR027791">
    <property type="entry name" value="Galactosyl_T_C"/>
</dbReference>
<feature type="domain" description="Galactosyltransferase C-terminal" evidence="2">
    <location>
        <begin position="169"/>
        <end position="228"/>
    </location>
</feature>
<dbReference type="InterPro" id="IPR003859">
    <property type="entry name" value="Galactosyl_T"/>
</dbReference>
<dbReference type="Proteomes" id="UP001055111">
    <property type="component" value="Unassembled WGS sequence"/>
</dbReference>
<protein>
    <recommendedName>
        <fullName evidence="2">Galactosyltransferase C-terminal domain-containing protein</fullName>
    </recommendedName>
</protein>
<accession>A0AA37IJ00</accession>
<dbReference type="InterPro" id="IPR029044">
    <property type="entry name" value="Nucleotide-diphossugar_trans"/>
</dbReference>
<comment type="caution">
    <text evidence="3">The sequence shown here is derived from an EMBL/GenBank/DDBJ whole genome shotgun (WGS) entry which is preliminary data.</text>
</comment>
<keyword evidence="1" id="KW-0808">Transferase</keyword>
<evidence type="ECO:0000313" key="4">
    <source>
        <dbReference type="Proteomes" id="UP001055111"/>
    </source>
</evidence>
<dbReference type="SUPFAM" id="SSF53448">
    <property type="entry name" value="Nucleotide-diphospho-sugar transferases"/>
    <property type="match status" value="1"/>
</dbReference>
<evidence type="ECO:0000259" key="2">
    <source>
        <dbReference type="Pfam" id="PF02709"/>
    </source>
</evidence>
<gene>
    <name evidence="3" type="ORF">CBA19CS42_36900</name>
</gene>
<dbReference type="Gene3D" id="3.90.550.10">
    <property type="entry name" value="Spore Coat Polysaccharide Biosynthesis Protein SpsA, Chain A"/>
    <property type="match status" value="1"/>
</dbReference>
<dbReference type="Pfam" id="PF02709">
    <property type="entry name" value="Glyco_transf_7C"/>
    <property type="match status" value="1"/>
</dbReference>
<dbReference type="AlphaFoldDB" id="A0AA37IJ00"/>
<sequence>MTETSLISLRGLELIITYRGASQERRDNLRGVLRHLNRTYSDYQIWLIEADAAPTFSWSEFGDSKIKHVFIHDTGPFPKARLVNLGALMAKSEIICLHDADMIANPYYMKGALDALMDQNSSDVLCPFTRVLNVSGNRRQSFIESGNFDEFAPFLASDLPDDMSLLYVSTPGAINFFRRAEFIRVGGLNPGFIGWGGEDDELFVRAARLGVRWHSFSNLHATLFHLNHDSASRTQLFDEELTARNRQMAFQTDDIPMEELEARAAELAKYFR</sequence>
<dbReference type="PRINTS" id="PR02050">
    <property type="entry name" value="B14GALTRFASE"/>
</dbReference>
<proteinExistence type="predicted"/>
<reference evidence="3" key="1">
    <citation type="submission" date="2022-09" db="EMBL/GenBank/DDBJ databases">
        <title>Isolation and characterization of 3-chlorobenzoate degrading bacteria from soils in Shizuoka.</title>
        <authorList>
            <person name="Ifat A."/>
            <person name="Ogawa N."/>
            <person name="Kimbara K."/>
            <person name="Moriuchi R."/>
            <person name="Dohra H."/>
            <person name="Shintani M."/>
        </authorList>
    </citation>
    <scope>NUCLEOTIDE SEQUENCE</scope>
    <source>
        <strain evidence="3">19CS4-2</strain>
    </source>
</reference>